<evidence type="ECO:0000256" key="6">
    <source>
        <dbReference type="ARBA" id="ARBA00022962"/>
    </source>
</evidence>
<protein>
    <recommendedName>
        <fullName evidence="9">CTP synthase</fullName>
        <ecNumber evidence="9">6.3.4.2</ecNumber>
    </recommendedName>
    <alternativeName>
        <fullName evidence="9">UTP--ammonia ligase</fullName>
    </alternativeName>
</protein>
<dbReference type="InterPro" id="IPR032053">
    <property type="entry name" value="Ribosomal_mS34"/>
</dbReference>
<feature type="domain" description="Glutamine amidotransferase" evidence="10">
    <location>
        <begin position="616"/>
        <end position="797"/>
    </location>
</feature>
<evidence type="ECO:0000256" key="7">
    <source>
        <dbReference type="ARBA" id="ARBA00022975"/>
    </source>
</evidence>
<evidence type="ECO:0000259" key="10">
    <source>
        <dbReference type="Pfam" id="PF00117"/>
    </source>
</evidence>
<dbReference type="GO" id="GO:0003883">
    <property type="term" value="F:CTP synthase activity"/>
    <property type="evidence" value="ECO:0007669"/>
    <property type="project" value="UniProtKB-UniRule"/>
</dbReference>
<dbReference type="InterPro" id="IPR033828">
    <property type="entry name" value="GATase1_CTP_Synthase"/>
</dbReference>
<evidence type="ECO:0000259" key="11">
    <source>
        <dbReference type="Pfam" id="PF06418"/>
    </source>
</evidence>
<organism evidence="12 13">
    <name type="scientific">Steinernema hermaphroditum</name>
    <dbReference type="NCBI Taxonomy" id="289476"/>
    <lineage>
        <taxon>Eukaryota</taxon>
        <taxon>Metazoa</taxon>
        <taxon>Ecdysozoa</taxon>
        <taxon>Nematoda</taxon>
        <taxon>Chromadorea</taxon>
        <taxon>Rhabditida</taxon>
        <taxon>Tylenchina</taxon>
        <taxon>Panagrolaimomorpha</taxon>
        <taxon>Strongyloidoidea</taxon>
        <taxon>Steinernematidae</taxon>
        <taxon>Steinernema</taxon>
    </lineage>
</organism>
<dbReference type="InterPro" id="IPR004468">
    <property type="entry name" value="CTP_synthase"/>
</dbReference>
<dbReference type="GO" id="GO:0005524">
    <property type="term" value="F:ATP binding"/>
    <property type="evidence" value="ECO:0007669"/>
    <property type="project" value="UniProtKB-KW"/>
</dbReference>
<dbReference type="NCBIfam" id="TIGR00337">
    <property type="entry name" value="PyrG"/>
    <property type="match status" value="1"/>
</dbReference>
<evidence type="ECO:0000256" key="8">
    <source>
        <dbReference type="ARBA" id="ARBA00047781"/>
    </source>
</evidence>
<keyword evidence="3 9" id="KW-0436">Ligase</keyword>
<dbReference type="CDD" id="cd01746">
    <property type="entry name" value="GATase1_CTP_Synthase"/>
    <property type="match status" value="1"/>
</dbReference>
<dbReference type="GO" id="GO:0019856">
    <property type="term" value="P:pyrimidine nucleobase biosynthetic process"/>
    <property type="evidence" value="ECO:0007669"/>
    <property type="project" value="TreeGrafter"/>
</dbReference>
<evidence type="ECO:0000256" key="9">
    <source>
        <dbReference type="RuleBase" id="RU810713"/>
    </source>
</evidence>
<dbReference type="Pfam" id="PF16053">
    <property type="entry name" value="MRP-S34"/>
    <property type="match status" value="1"/>
</dbReference>
<dbReference type="FunFam" id="3.40.50.300:FF:000207">
    <property type="entry name" value="CTP synthase"/>
    <property type="match status" value="1"/>
</dbReference>
<evidence type="ECO:0000256" key="2">
    <source>
        <dbReference type="ARBA" id="ARBA00007533"/>
    </source>
</evidence>
<keyword evidence="7 9" id="KW-0665">Pyrimidine biosynthesis</keyword>
<comment type="pathway">
    <text evidence="1 9">Pyrimidine metabolism; CTP biosynthesis via de novo pathway; CTP from UDP: step 2/2.</text>
</comment>
<dbReference type="GO" id="GO:0097268">
    <property type="term" value="C:cytoophidium"/>
    <property type="evidence" value="ECO:0007669"/>
    <property type="project" value="TreeGrafter"/>
</dbReference>
<dbReference type="CDD" id="cd03113">
    <property type="entry name" value="CTPS_N"/>
    <property type="match status" value="1"/>
</dbReference>
<comment type="caution">
    <text evidence="12">The sequence shown here is derived from an EMBL/GenBank/DDBJ whole genome shotgun (WGS) entry which is preliminary data.</text>
</comment>
<evidence type="ECO:0000256" key="4">
    <source>
        <dbReference type="ARBA" id="ARBA00022741"/>
    </source>
</evidence>
<dbReference type="Pfam" id="PF00117">
    <property type="entry name" value="GATase"/>
    <property type="match status" value="1"/>
</dbReference>
<dbReference type="GO" id="GO:0005739">
    <property type="term" value="C:mitochondrion"/>
    <property type="evidence" value="ECO:0007669"/>
    <property type="project" value="InterPro"/>
</dbReference>
<dbReference type="SUPFAM" id="SSF52317">
    <property type="entry name" value="Class I glutamine amidotransferase-like"/>
    <property type="match status" value="2"/>
</dbReference>
<dbReference type="SUPFAM" id="SSF52540">
    <property type="entry name" value="P-loop containing nucleoside triphosphate hydrolases"/>
    <property type="match status" value="1"/>
</dbReference>
<dbReference type="PANTHER" id="PTHR11550">
    <property type="entry name" value="CTP SYNTHASE"/>
    <property type="match status" value="1"/>
</dbReference>
<dbReference type="InterPro" id="IPR017926">
    <property type="entry name" value="GATASE"/>
</dbReference>
<sequence>MLGNAAEWTKAKVFWGVATQLTAKGAQLAAEKVLTKSVSTPAEEAENNSGQTTVVRGQSTMSAKLIRFIGNYDVTAEGKFLWEILTQLRGLGVGRLVTKTEWNRKWPEQPSYLKIVRARPEMDRWLHGGKLWAEFTFRGRNLGIYEFGTELNRSDWKLVHKHEEKLFTEAKDAMKEVTLPGSFPIPPLQVLLAKKYAKKSGLEWTAAQERAPLQLAIDPQFKLLELFIKQGDLTKQGKTIYEEVNPQDFLDLYGAELPTKVEPWNVGPADVRSSFVGGMVHSSKQQNGWVAGSDADDEEQPVKLILVTGGVISGVGKGIISSSLGVLLKANGYRVSAIKIDPYINIDAGTFSPFEHGEVFVLDDGGEVDLDLGNYERFLNVSLCRDNNITTGKIYQKVIQKERNGDYGGKTVQVIPHISGAIIEWIQRVAAIPVDGSGKRPHVCIVELGGTIGDIEGMPYYKAFDIYKRPTHRDQLMSVHVSLLLDPKSTGEPKTKPLQNSLKLLRSEGLNSDLLVCRSEKPLTDRLKEKIAEVGMLDLEQIIGVHDVSNIYKVPLLLHQQNVLEQIIKKLNLCPVDPSETLHSTPNIYQWTQLSNLCDHPTGVCRIALVGKYVRISDAYASVNKALRHAAIHANRKLVIEYVSSEDLEDGVAPEVQQKAWETIKRSDGILVPGGFGDRGIEGMIRACQYARENKVPYLGICLGMQCASIEFARNVCGIDNANSVEFDRTLDDSKQIVIDMPEHCAATHGLGATMRLGRRMTVFLTDDSKLRHLYGRGAVEERHRHRYEVNPKIVPQLSRAGLLFIGMGVDETTTMIEADRRTESSAELVKMANANCNGYNGLDALLNKIDQLCERGGDGKDKTAVRMEMIEMKDHPYFVGVQYHPEYLSHPLKPSPPFLGLLLAACKQLEGYMHGKCPTPMDILADPQA</sequence>
<evidence type="ECO:0000313" key="12">
    <source>
        <dbReference type="EMBL" id="KAK0411536.1"/>
    </source>
</evidence>
<keyword evidence="6 9" id="KW-0315">Glutamine amidotransferase</keyword>
<evidence type="ECO:0000313" key="13">
    <source>
        <dbReference type="Proteomes" id="UP001175271"/>
    </source>
</evidence>
<dbReference type="Pfam" id="PF06418">
    <property type="entry name" value="CTP_synth_N"/>
    <property type="match status" value="1"/>
</dbReference>
<keyword evidence="5 9" id="KW-0067">ATP-binding</keyword>
<dbReference type="PANTHER" id="PTHR11550:SF0">
    <property type="entry name" value="CTP SYNTHASE-RELATED"/>
    <property type="match status" value="1"/>
</dbReference>
<feature type="domain" description="CTP synthase N-terminal" evidence="11">
    <location>
        <begin position="303"/>
        <end position="573"/>
    </location>
</feature>
<dbReference type="Gene3D" id="3.40.50.300">
    <property type="entry name" value="P-loop containing nucleotide triphosphate hydrolases"/>
    <property type="match status" value="1"/>
</dbReference>
<name>A0AA39HUF9_9BILA</name>
<dbReference type="InterPro" id="IPR017456">
    <property type="entry name" value="CTP_synthase_N"/>
</dbReference>
<comment type="catalytic activity">
    <reaction evidence="8 9">
        <text>UTP + L-glutamine + ATP + H2O = CTP + L-glutamate + ADP + phosphate + 2 H(+)</text>
        <dbReference type="Rhea" id="RHEA:26426"/>
        <dbReference type="ChEBI" id="CHEBI:15377"/>
        <dbReference type="ChEBI" id="CHEBI:15378"/>
        <dbReference type="ChEBI" id="CHEBI:29985"/>
        <dbReference type="ChEBI" id="CHEBI:30616"/>
        <dbReference type="ChEBI" id="CHEBI:37563"/>
        <dbReference type="ChEBI" id="CHEBI:43474"/>
        <dbReference type="ChEBI" id="CHEBI:46398"/>
        <dbReference type="ChEBI" id="CHEBI:58359"/>
        <dbReference type="ChEBI" id="CHEBI:456216"/>
        <dbReference type="EC" id="6.3.4.2"/>
    </reaction>
</comment>
<keyword evidence="13" id="KW-1185">Reference proteome</keyword>
<proteinExistence type="inferred from homology"/>
<dbReference type="GO" id="GO:0003735">
    <property type="term" value="F:structural constituent of ribosome"/>
    <property type="evidence" value="ECO:0007669"/>
    <property type="project" value="InterPro"/>
</dbReference>
<comment type="similarity">
    <text evidence="2 9">Belongs to the CTP synthase family.</text>
</comment>
<dbReference type="EMBL" id="JAUCMV010000003">
    <property type="protein sequence ID" value="KAK0411536.1"/>
    <property type="molecule type" value="Genomic_DNA"/>
</dbReference>
<evidence type="ECO:0000256" key="3">
    <source>
        <dbReference type="ARBA" id="ARBA00022598"/>
    </source>
</evidence>
<dbReference type="PROSITE" id="PS51273">
    <property type="entry name" value="GATASE_TYPE_1"/>
    <property type="match status" value="1"/>
</dbReference>
<keyword evidence="4 9" id="KW-0547">Nucleotide-binding</keyword>
<evidence type="ECO:0000256" key="5">
    <source>
        <dbReference type="ARBA" id="ARBA00022840"/>
    </source>
</evidence>
<evidence type="ECO:0000256" key="1">
    <source>
        <dbReference type="ARBA" id="ARBA00005171"/>
    </source>
</evidence>
<gene>
    <name evidence="12" type="ORF">QR680_005701</name>
</gene>
<dbReference type="InterPro" id="IPR027417">
    <property type="entry name" value="P-loop_NTPase"/>
</dbReference>
<dbReference type="Proteomes" id="UP001175271">
    <property type="component" value="Unassembled WGS sequence"/>
</dbReference>
<dbReference type="EC" id="6.3.4.2" evidence="9"/>
<dbReference type="GO" id="GO:0042802">
    <property type="term" value="F:identical protein binding"/>
    <property type="evidence" value="ECO:0007669"/>
    <property type="project" value="TreeGrafter"/>
</dbReference>
<comment type="function">
    <text evidence="9">Catalyzes the ATP-dependent amination of UTP to CTP with either L-glutamine or ammonia as the source of nitrogen.</text>
</comment>
<dbReference type="AlphaFoldDB" id="A0AA39HUF9"/>
<dbReference type="InterPro" id="IPR029062">
    <property type="entry name" value="Class_I_gatase-like"/>
</dbReference>
<dbReference type="GO" id="GO:0044210">
    <property type="term" value="P:'de novo' CTP biosynthetic process"/>
    <property type="evidence" value="ECO:0007669"/>
    <property type="project" value="UniProtKB-UniRule"/>
</dbReference>
<dbReference type="NCBIfam" id="NF003792">
    <property type="entry name" value="PRK05380.1"/>
    <property type="match status" value="1"/>
</dbReference>
<dbReference type="Gene3D" id="3.40.50.880">
    <property type="match status" value="1"/>
</dbReference>
<reference evidence="12" key="1">
    <citation type="submission" date="2023-06" db="EMBL/GenBank/DDBJ databases">
        <title>Genomic analysis of the entomopathogenic nematode Steinernema hermaphroditum.</title>
        <authorList>
            <person name="Schwarz E.M."/>
            <person name="Heppert J.K."/>
            <person name="Baniya A."/>
            <person name="Schwartz H.T."/>
            <person name="Tan C.-H."/>
            <person name="Antoshechkin I."/>
            <person name="Sternberg P.W."/>
            <person name="Goodrich-Blair H."/>
            <person name="Dillman A.R."/>
        </authorList>
    </citation>
    <scope>NUCLEOTIDE SEQUENCE</scope>
    <source>
        <strain evidence="12">PS9179</strain>
        <tissue evidence="12">Whole animal</tissue>
    </source>
</reference>
<accession>A0AA39HUF9</accession>